<accession>A0A544QVE9</accession>
<protein>
    <submittedName>
        <fullName evidence="1">Uncharacterized protein</fullName>
    </submittedName>
</protein>
<evidence type="ECO:0000313" key="2">
    <source>
        <dbReference type="Proteomes" id="UP000317863"/>
    </source>
</evidence>
<proteinExistence type="predicted"/>
<reference evidence="1 2" key="1">
    <citation type="submission" date="2019-02" db="EMBL/GenBank/DDBJ databases">
        <title>Peptostreptococcaceae bacterium ZHW00191 nov., a new bacterium isolated from the human gut.</title>
        <authorList>
            <person name="Zhou H.-W."/>
            <person name="Chen X.-J."/>
        </authorList>
    </citation>
    <scope>NUCLEOTIDE SEQUENCE [LARGE SCALE GENOMIC DNA]</scope>
    <source>
        <strain evidence="1 2">ZHW00191</strain>
    </source>
</reference>
<dbReference type="RefSeq" id="WP_142535946.1">
    <property type="nucleotide sequence ID" value="NZ_SGJB01000008.1"/>
</dbReference>
<name>A0A544QVE9_9FIRM</name>
<gene>
    <name evidence="1" type="ORF">EXD82_05665</name>
</gene>
<organism evidence="1 2">
    <name type="scientific">Peptacetobacter hominis</name>
    <dbReference type="NCBI Taxonomy" id="2743610"/>
    <lineage>
        <taxon>Bacteria</taxon>
        <taxon>Bacillati</taxon>
        <taxon>Bacillota</taxon>
        <taxon>Clostridia</taxon>
        <taxon>Peptostreptococcales</taxon>
        <taxon>Peptostreptococcaceae</taxon>
        <taxon>Peptacetobacter</taxon>
    </lineage>
</organism>
<keyword evidence="2" id="KW-1185">Reference proteome</keyword>
<dbReference type="AlphaFoldDB" id="A0A544QVE9"/>
<sequence>MSKLIRLIFLGVVVSFLLIGCSSNNEESKEKVEQKEDVKVEANNDMPGISGTQAYDIILSLEETGIEKPKTTIIDDGYSWNSVNSDYSYDIRANKDHEIGYASFMVLRGDDSYLGFCSTIPSEKVNTEEAREWVENNIGNETEKVFGDAVYELSMGNLGAILTIKSVDWDNYMDEKMKEELRIEEEN</sequence>
<comment type="caution">
    <text evidence="1">The sequence shown here is derived from an EMBL/GenBank/DDBJ whole genome shotgun (WGS) entry which is preliminary data.</text>
</comment>
<evidence type="ECO:0000313" key="1">
    <source>
        <dbReference type="EMBL" id="TQQ84675.1"/>
    </source>
</evidence>
<dbReference type="EMBL" id="SGJB01000008">
    <property type="protein sequence ID" value="TQQ84675.1"/>
    <property type="molecule type" value="Genomic_DNA"/>
</dbReference>
<dbReference type="PROSITE" id="PS51257">
    <property type="entry name" value="PROKAR_LIPOPROTEIN"/>
    <property type="match status" value="1"/>
</dbReference>
<dbReference type="Proteomes" id="UP000317863">
    <property type="component" value="Unassembled WGS sequence"/>
</dbReference>